<evidence type="ECO:0000256" key="9">
    <source>
        <dbReference type="NCBIfam" id="TIGR01400"/>
    </source>
</evidence>
<feature type="transmembrane region" description="Helical" evidence="10">
    <location>
        <begin position="12"/>
        <end position="33"/>
    </location>
</feature>
<evidence type="ECO:0000256" key="8">
    <source>
        <dbReference type="ARBA" id="ARBA00023143"/>
    </source>
</evidence>
<dbReference type="InterPro" id="IPR006303">
    <property type="entry name" value="FliR"/>
</dbReference>
<keyword evidence="11" id="KW-0966">Cell projection</keyword>
<feature type="transmembrane region" description="Helical" evidence="10">
    <location>
        <begin position="45"/>
        <end position="66"/>
    </location>
</feature>
<reference evidence="11" key="2">
    <citation type="journal article" date="2021" name="PeerJ">
        <title>Extensive microbial diversity within the chicken gut microbiome revealed by metagenomics and culture.</title>
        <authorList>
            <person name="Gilroy R."/>
            <person name="Ravi A."/>
            <person name="Getino M."/>
            <person name="Pursley I."/>
            <person name="Horton D.L."/>
            <person name="Alikhan N.F."/>
            <person name="Baker D."/>
            <person name="Gharbi K."/>
            <person name="Hall N."/>
            <person name="Watson M."/>
            <person name="Adriaenssens E.M."/>
            <person name="Foster-Nyarko E."/>
            <person name="Jarju S."/>
            <person name="Secka A."/>
            <person name="Antonio M."/>
            <person name="Oren A."/>
            <person name="Chaudhuri R.R."/>
            <person name="La Ragione R."/>
            <person name="Hildebrand F."/>
            <person name="Pallen M.J."/>
        </authorList>
    </citation>
    <scope>NUCLEOTIDE SEQUENCE</scope>
    <source>
        <strain evidence="11">CHK154-7741</strain>
    </source>
</reference>
<comment type="similarity">
    <text evidence="2 10">Belongs to the FliR/MopE/SpaR family.</text>
</comment>
<organism evidence="11 12">
    <name type="scientific">Candidatus Limenecus avicola</name>
    <dbReference type="NCBI Taxonomy" id="2840847"/>
    <lineage>
        <taxon>Bacteria</taxon>
        <taxon>Bacillati</taxon>
        <taxon>Bacillota</taxon>
        <taxon>Clostridia</taxon>
        <taxon>Eubacteriales</taxon>
        <taxon>Clostridiaceae</taxon>
        <taxon>Clostridiaceae incertae sedis</taxon>
        <taxon>Candidatus Limenecus</taxon>
    </lineage>
</organism>
<evidence type="ECO:0000313" key="12">
    <source>
        <dbReference type="Proteomes" id="UP000886748"/>
    </source>
</evidence>
<dbReference type="GO" id="GO:0044780">
    <property type="term" value="P:bacterial-type flagellum assembly"/>
    <property type="evidence" value="ECO:0007669"/>
    <property type="project" value="UniProtKB-UniRule"/>
</dbReference>
<name>A0A9D1SR55_9CLOT</name>
<proteinExistence type="inferred from homology"/>
<evidence type="ECO:0000256" key="1">
    <source>
        <dbReference type="ARBA" id="ARBA00002578"/>
    </source>
</evidence>
<feature type="transmembrane region" description="Helical" evidence="10">
    <location>
        <begin position="86"/>
        <end position="112"/>
    </location>
</feature>
<evidence type="ECO:0000256" key="5">
    <source>
        <dbReference type="ARBA" id="ARBA00022692"/>
    </source>
</evidence>
<evidence type="ECO:0000256" key="2">
    <source>
        <dbReference type="ARBA" id="ARBA00009772"/>
    </source>
</evidence>
<comment type="caution">
    <text evidence="11">The sequence shown here is derived from an EMBL/GenBank/DDBJ whole genome shotgun (WGS) entry which is preliminary data.</text>
</comment>
<evidence type="ECO:0000256" key="6">
    <source>
        <dbReference type="ARBA" id="ARBA00022989"/>
    </source>
</evidence>
<dbReference type="PANTHER" id="PTHR30065:SF1">
    <property type="entry name" value="SURFACE PRESENTATION OF ANTIGENS PROTEIN SPAR"/>
    <property type="match status" value="1"/>
</dbReference>
<keyword evidence="7 10" id="KW-0472">Membrane</keyword>
<dbReference type="EMBL" id="DVOD01000008">
    <property type="protein sequence ID" value="HIU91662.1"/>
    <property type="molecule type" value="Genomic_DNA"/>
</dbReference>
<evidence type="ECO:0000256" key="4">
    <source>
        <dbReference type="ARBA" id="ARBA00022475"/>
    </source>
</evidence>
<dbReference type="GO" id="GO:0006605">
    <property type="term" value="P:protein targeting"/>
    <property type="evidence" value="ECO:0007669"/>
    <property type="project" value="UniProtKB-UniRule"/>
</dbReference>
<evidence type="ECO:0000256" key="3">
    <source>
        <dbReference type="ARBA" id="ARBA00021717"/>
    </source>
</evidence>
<keyword evidence="11" id="KW-0969">Cilium</keyword>
<evidence type="ECO:0000313" key="11">
    <source>
        <dbReference type="EMBL" id="HIU91662.1"/>
    </source>
</evidence>
<dbReference type="GO" id="GO:0005886">
    <property type="term" value="C:plasma membrane"/>
    <property type="evidence" value="ECO:0007669"/>
    <property type="project" value="UniProtKB-SubCell"/>
</dbReference>
<keyword evidence="11" id="KW-0282">Flagellum</keyword>
<comment type="function">
    <text evidence="1 10">Role in flagellar biosynthesis.</text>
</comment>
<keyword evidence="6 10" id="KW-1133">Transmembrane helix</keyword>
<dbReference type="Proteomes" id="UP000886748">
    <property type="component" value="Unassembled WGS sequence"/>
</dbReference>
<feature type="transmembrane region" description="Helical" evidence="10">
    <location>
        <begin position="184"/>
        <end position="206"/>
    </location>
</feature>
<dbReference type="Pfam" id="PF01311">
    <property type="entry name" value="Bac_export_1"/>
    <property type="match status" value="1"/>
</dbReference>
<gene>
    <name evidence="11" type="primary">fliR</name>
    <name evidence="11" type="ORF">IAD26_00860</name>
</gene>
<dbReference type="NCBIfam" id="TIGR01400">
    <property type="entry name" value="fliR"/>
    <property type="match status" value="1"/>
</dbReference>
<feature type="transmembrane region" description="Helical" evidence="10">
    <location>
        <begin position="218"/>
        <end position="238"/>
    </location>
</feature>
<comment type="subcellular location">
    <subcellularLocation>
        <location evidence="10">Cell membrane</location>
        <topology evidence="10">Multi-pass membrane protein</topology>
    </subcellularLocation>
    <subcellularLocation>
        <location evidence="10">Bacterial flagellum basal body</location>
    </subcellularLocation>
</comment>
<keyword evidence="8 10" id="KW-0975">Bacterial flagellum</keyword>
<dbReference type="InterPro" id="IPR002010">
    <property type="entry name" value="T3SS_IM_R"/>
</dbReference>
<feature type="transmembrane region" description="Helical" evidence="10">
    <location>
        <begin position="133"/>
        <end position="155"/>
    </location>
</feature>
<accession>A0A9D1SR55</accession>
<dbReference type="GO" id="GO:0009425">
    <property type="term" value="C:bacterial-type flagellum basal body"/>
    <property type="evidence" value="ECO:0007669"/>
    <property type="project" value="UniProtKB-SubCell"/>
</dbReference>
<dbReference type="PANTHER" id="PTHR30065">
    <property type="entry name" value="FLAGELLAR BIOSYNTHETIC PROTEIN FLIR"/>
    <property type="match status" value="1"/>
</dbReference>
<evidence type="ECO:0000256" key="10">
    <source>
        <dbReference type="RuleBase" id="RU362071"/>
    </source>
</evidence>
<evidence type="ECO:0000256" key="7">
    <source>
        <dbReference type="ARBA" id="ARBA00023136"/>
    </source>
</evidence>
<keyword evidence="5 10" id="KW-0812">Transmembrane</keyword>
<protein>
    <recommendedName>
        <fullName evidence="3 9">Flagellar biosynthetic protein FliR</fullName>
    </recommendedName>
</protein>
<keyword evidence="4 10" id="KW-1003">Cell membrane</keyword>
<sequence length="261" mass="29040">MQPNLLTLLSPANIIIFVIIFTRISGMIFSMPLISTYPIPEQVKIWLGALVSFILFPMVAAHSGFVVPQSMPELLLYLFREFAIGYIIGFCATFLFAAVQIGGEFVSIQVGISMSQVLDPTTGESTQILSQMYTYLAAMVFVGLNAHQWLFAALYKSFQAFPPGTDFVFTGSIVSQVLHMSASMFSIGISMILPIFCVMFVSEVLMGFMSKMMPQMNIFMVAIPLKIYVGIILMLMFLSPTVTYLITVTQTYLKNILNLFV</sequence>
<reference evidence="11" key="1">
    <citation type="submission" date="2020-10" db="EMBL/GenBank/DDBJ databases">
        <authorList>
            <person name="Gilroy R."/>
        </authorList>
    </citation>
    <scope>NUCLEOTIDE SEQUENCE</scope>
    <source>
        <strain evidence="11">CHK154-7741</strain>
    </source>
</reference>
<dbReference type="AlphaFoldDB" id="A0A9D1SR55"/>
<dbReference type="PRINTS" id="PR00953">
    <property type="entry name" value="TYPE3IMRPROT"/>
</dbReference>